<dbReference type="GO" id="GO:1990529">
    <property type="term" value="C:glycosylphosphatidylinositol-mannosyltransferase I complex"/>
    <property type="evidence" value="ECO:0007669"/>
    <property type="project" value="TreeGrafter"/>
</dbReference>
<dbReference type="GO" id="GO:0051751">
    <property type="term" value="F:alpha-1,4-mannosyltransferase activity"/>
    <property type="evidence" value="ECO:0007669"/>
    <property type="project" value="InterPro"/>
</dbReference>
<dbReference type="GO" id="GO:0005789">
    <property type="term" value="C:endoplasmic reticulum membrane"/>
    <property type="evidence" value="ECO:0007669"/>
    <property type="project" value="UniProtKB-SubCell"/>
</dbReference>
<organism evidence="16 17">
    <name type="scientific">Amphibalanus amphitrite</name>
    <name type="common">Striped barnacle</name>
    <name type="synonym">Balanus amphitrite</name>
    <dbReference type="NCBI Taxonomy" id="1232801"/>
    <lineage>
        <taxon>Eukaryota</taxon>
        <taxon>Metazoa</taxon>
        <taxon>Ecdysozoa</taxon>
        <taxon>Arthropoda</taxon>
        <taxon>Crustacea</taxon>
        <taxon>Multicrustacea</taxon>
        <taxon>Cirripedia</taxon>
        <taxon>Thoracica</taxon>
        <taxon>Thoracicalcarea</taxon>
        <taxon>Balanomorpha</taxon>
        <taxon>Balanoidea</taxon>
        <taxon>Balanidae</taxon>
        <taxon>Amphibalaninae</taxon>
        <taxon>Amphibalanus</taxon>
    </lineage>
</organism>
<comment type="function">
    <text evidence="11 13">Catalytic subunit of the glycosylphosphatidylinositol-mannosyltransferase I complex which catalyzes the transfer of the first mannose, via an alpha-1,4 bond from a dolichol-phosphate-mannose (Dol-P-Man) to the glucosaminyl acyl phosphatidylinositol (GlcN-(acyl)PI) intermediate to generate alpha-D-Man-(1-&gt;4)-alpha-D-GlcN-(1-&gt;6)-(1-radyl,2-acyl-sn-glycero-3-phospho)-2-acyl-inositol and participates in the sixth step of the glycosylphosphatidylinositol-anchor biosynthesis.</text>
</comment>
<dbReference type="EMBL" id="VIIS01000218">
    <property type="protein sequence ID" value="KAF0311760.1"/>
    <property type="molecule type" value="Genomic_DNA"/>
</dbReference>
<comment type="caution">
    <text evidence="16">The sequence shown here is derived from an EMBL/GenBank/DDBJ whole genome shotgun (WGS) entry which is preliminary data.</text>
</comment>
<comment type="subcellular location">
    <subcellularLocation>
        <location evidence="1 13">Endoplasmic reticulum membrane</location>
        <topology evidence="1 13">Multi-pass membrane protein</topology>
    </subcellularLocation>
</comment>
<accession>A0A6A4X6M3</accession>
<gene>
    <name evidence="16" type="primary">PIGM</name>
    <name evidence="16" type="ORF">FJT64_017466</name>
</gene>
<dbReference type="AlphaFoldDB" id="A0A6A4X6M3"/>
<evidence type="ECO:0000256" key="4">
    <source>
        <dbReference type="ARBA" id="ARBA00022502"/>
    </source>
</evidence>
<evidence type="ECO:0000256" key="12">
    <source>
        <dbReference type="ARBA" id="ARBA00093608"/>
    </source>
</evidence>
<evidence type="ECO:0000256" key="15">
    <source>
        <dbReference type="SAM" id="SignalP"/>
    </source>
</evidence>
<evidence type="ECO:0000256" key="5">
    <source>
        <dbReference type="ARBA" id="ARBA00022676"/>
    </source>
</evidence>
<evidence type="ECO:0000313" key="16">
    <source>
        <dbReference type="EMBL" id="KAF0311760.1"/>
    </source>
</evidence>
<proteinExistence type="inferred from homology"/>
<feature type="signal peptide" evidence="15">
    <location>
        <begin position="1"/>
        <end position="22"/>
    </location>
</feature>
<feature type="transmembrane region" description="Helical" evidence="13">
    <location>
        <begin position="148"/>
        <end position="175"/>
    </location>
</feature>
<keyword evidence="4 13" id="KW-0337">GPI-anchor biosynthesis</keyword>
<dbReference type="UniPathway" id="UPA00196"/>
<dbReference type="PANTHER" id="PTHR12886:SF0">
    <property type="entry name" value="GPI MANNOSYLTRANSFERASE 1"/>
    <property type="match status" value="1"/>
</dbReference>
<keyword evidence="7 13" id="KW-0812">Transmembrane</keyword>
<keyword evidence="10 13" id="KW-0472">Membrane</keyword>
<evidence type="ECO:0000256" key="14">
    <source>
        <dbReference type="SAM" id="MobiDB-lite"/>
    </source>
</evidence>
<evidence type="ECO:0000256" key="7">
    <source>
        <dbReference type="ARBA" id="ARBA00022692"/>
    </source>
</evidence>
<evidence type="ECO:0000256" key="1">
    <source>
        <dbReference type="ARBA" id="ARBA00004477"/>
    </source>
</evidence>
<evidence type="ECO:0000256" key="10">
    <source>
        <dbReference type="ARBA" id="ARBA00023136"/>
    </source>
</evidence>
<evidence type="ECO:0000256" key="9">
    <source>
        <dbReference type="ARBA" id="ARBA00022989"/>
    </source>
</evidence>
<feature type="transmembrane region" description="Helical" evidence="13">
    <location>
        <begin position="279"/>
        <end position="305"/>
    </location>
</feature>
<evidence type="ECO:0000256" key="8">
    <source>
        <dbReference type="ARBA" id="ARBA00022824"/>
    </source>
</evidence>
<keyword evidence="15" id="KW-0732">Signal</keyword>
<comment type="pathway">
    <text evidence="2 13">Glycolipid biosynthesis; glycosylphosphatidylinositol-anchor biosynthesis.</text>
</comment>
<feature type="transmembrane region" description="Helical" evidence="13">
    <location>
        <begin position="196"/>
        <end position="215"/>
    </location>
</feature>
<dbReference type="GO" id="GO:0006506">
    <property type="term" value="P:GPI anchor biosynthetic process"/>
    <property type="evidence" value="ECO:0007669"/>
    <property type="project" value="UniProtKB-UniPathway"/>
</dbReference>
<evidence type="ECO:0000256" key="6">
    <source>
        <dbReference type="ARBA" id="ARBA00022679"/>
    </source>
</evidence>
<evidence type="ECO:0000313" key="17">
    <source>
        <dbReference type="Proteomes" id="UP000440578"/>
    </source>
</evidence>
<feature type="transmembrane region" description="Helical" evidence="13">
    <location>
        <begin position="325"/>
        <end position="345"/>
    </location>
</feature>
<feature type="compositionally biased region" description="Basic and acidic residues" evidence="14">
    <location>
        <begin position="394"/>
        <end position="408"/>
    </location>
</feature>
<keyword evidence="17" id="KW-1185">Reference proteome</keyword>
<evidence type="ECO:0000256" key="2">
    <source>
        <dbReference type="ARBA" id="ARBA00004687"/>
    </source>
</evidence>
<dbReference type="PANTHER" id="PTHR12886">
    <property type="entry name" value="PIG-M MANNOSYLTRANSFERASE"/>
    <property type="match status" value="1"/>
</dbReference>
<evidence type="ECO:0000256" key="13">
    <source>
        <dbReference type="RuleBase" id="RU365064"/>
    </source>
</evidence>
<feature type="region of interest" description="Disordered" evidence="14">
    <location>
        <begin position="386"/>
        <end position="435"/>
    </location>
</feature>
<dbReference type="Pfam" id="PF05007">
    <property type="entry name" value="Mannosyl_trans"/>
    <property type="match status" value="1"/>
</dbReference>
<dbReference type="OrthoDB" id="3821113at2759"/>
<keyword evidence="9 13" id="KW-1133">Transmembrane helix</keyword>
<dbReference type="EC" id="2.4.1.-" evidence="13"/>
<dbReference type="Proteomes" id="UP000440578">
    <property type="component" value="Unassembled WGS sequence"/>
</dbReference>
<evidence type="ECO:0000256" key="3">
    <source>
        <dbReference type="ARBA" id="ARBA00011071"/>
    </source>
</evidence>
<comment type="caution">
    <text evidence="13">Lacks conserved residue(s) required for the propagation of feature annotation.</text>
</comment>
<keyword evidence="5 13" id="KW-0328">Glycosyltransferase</keyword>
<evidence type="ECO:0000256" key="11">
    <source>
        <dbReference type="ARBA" id="ARBA00093408"/>
    </source>
</evidence>
<feature type="compositionally biased region" description="Basic residues" evidence="14">
    <location>
        <begin position="424"/>
        <end position="435"/>
    </location>
</feature>
<reference evidence="16 17" key="1">
    <citation type="submission" date="2019-07" db="EMBL/GenBank/DDBJ databases">
        <title>Draft genome assembly of a fouling barnacle, Amphibalanus amphitrite (Darwin, 1854): The first reference genome for Thecostraca.</title>
        <authorList>
            <person name="Kim W."/>
        </authorList>
    </citation>
    <scope>NUCLEOTIDE SEQUENCE [LARGE SCALE GENOMIC DNA]</scope>
    <source>
        <strain evidence="16">SNU_AA5</strain>
        <tissue evidence="16">Soma without cirri and trophi</tissue>
    </source>
</reference>
<sequence>MTTHHVLAAFLIRLAFIAYGEYQDSVMHVPYTDVDYHVFTDAAAYVARGHSPYRRATYRYTPLLAWLLVPTELCRTFGKLVFSALDVAVGALVYRLARLEGHSRRIAVSCAALWWYNPLPIAVCSRGNAESLVLCLLLYCLYLCRRRLLLLAGAALGLAVHVKIYPAVVAPALYWSLGEGSGVRRWLLPNAARLRLCGAAAVTFLSLTVGCWLIYGDEFLQETYLYHLTRRDVRHNFSVFFYALYLTEEWGHWSLGLVTFVPQLVLVLALAVRFHRPRHLLFCAFCQVYVFVTFNKVCTSQYFLWYLSLLPPVLPRLSCSYLEGGLMLGLWYFAQASWLLPAYLLEFEGRQVYRLVWAESAAFFCANVGILARLIRKYDAPTAAAVAEGGGRQPSERDQSRGKADGEPRSQTSRAKPQHQQQTVKHRNKRGGKVN</sequence>
<feature type="compositionally biased region" description="Polar residues" evidence="14">
    <location>
        <begin position="409"/>
        <end position="423"/>
    </location>
</feature>
<comment type="similarity">
    <text evidence="3 13">Belongs to the PIGM family.</text>
</comment>
<dbReference type="GO" id="GO:0004376">
    <property type="term" value="F:GPI mannosyltransferase activity"/>
    <property type="evidence" value="ECO:0007669"/>
    <property type="project" value="InterPro"/>
</dbReference>
<dbReference type="InterPro" id="IPR007704">
    <property type="entry name" value="PIG-M"/>
</dbReference>
<protein>
    <recommendedName>
        <fullName evidence="12 13">GPI alpha-1,4-mannosyltransferase I, catalytic subunit</fullName>
        <ecNumber evidence="13">2.4.1.-</ecNumber>
    </recommendedName>
    <alternativeName>
        <fullName evidence="13">GPI mannosyltransferase I</fullName>
    </alternativeName>
</protein>
<feature type="chain" id="PRO_5025471247" description="GPI alpha-1,4-mannosyltransferase I, catalytic subunit" evidence="15">
    <location>
        <begin position="23"/>
        <end position="435"/>
    </location>
</feature>
<keyword evidence="8 13" id="KW-0256">Endoplasmic reticulum</keyword>
<name>A0A6A4X6M3_AMPAM</name>
<feature type="transmembrane region" description="Helical" evidence="13">
    <location>
        <begin position="250"/>
        <end position="272"/>
    </location>
</feature>
<keyword evidence="6 13" id="KW-0808">Transferase</keyword>